<dbReference type="GO" id="GO:0005886">
    <property type="term" value="C:plasma membrane"/>
    <property type="evidence" value="ECO:0007669"/>
    <property type="project" value="UniProtKB-SubCell"/>
</dbReference>
<evidence type="ECO:0000256" key="5">
    <source>
        <dbReference type="ARBA" id="ARBA00023136"/>
    </source>
</evidence>
<feature type="transmembrane region" description="Helical" evidence="6">
    <location>
        <begin position="454"/>
        <end position="477"/>
    </location>
</feature>
<keyword evidence="7" id="KW-0132">Cell division</keyword>
<evidence type="ECO:0000256" key="3">
    <source>
        <dbReference type="ARBA" id="ARBA00022692"/>
    </source>
</evidence>
<reference evidence="7 8" key="1">
    <citation type="submission" date="2018-06" db="EMBL/GenBank/DDBJ databases">
        <authorList>
            <consortium name="Pathogen Informatics"/>
            <person name="Doyle S."/>
        </authorList>
    </citation>
    <scope>NUCLEOTIDE SEQUENCE [LARGE SCALE GENOMIC DNA]</scope>
    <source>
        <strain evidence="7 8">NCTC13163</strain>
    </source>
</reference>
<feature type="transmembrane region" description="Helical" evidence="6">
    <location>
        <begin position="277"/>
        <end position="297"/>
    </location>
</feature>
<feature type="transmembrane region" description="Helical" evidence="6">
    <location>
        <begin position="527"/>
        <end position="546"/>
    </location>
</feature>
<dbReference type="Pfam" id="PF01943">
    <property type="entry name" value="Polysacc_synt"/>
    <property type="match status" value="2"/>
</dbReference>
<dbReference type="STRING" id="1397694.GCA_000702585_01544"/>
<dbReference type="PANTHER" id="PTHR30250">
    <property type="entry name" value="PST FAMILY PREDICTED COLANIC ACID TRANSPORTER"/>
    <property type="match status" value="1"/>
</dbReference>
<dbReference type="OrthoDB" id="9775950at2"/>
<feature type="transmembrane region" description="Helical" evidence="6">
    <location>
        <begin position="177"/>
        <end position="195"/>
    </location>
</feature>
<sequence length="565" mass="62034">MSSSVKQDSGRESFVKGTLLLSAGNLISRMLGLLYTFPFQAMVGIAGVTLYQAAYTYYALMIAISTAGIPVAVSKFIAKYNALGEYGTSQRLFRQGMKLMLVTGVVAFLVLFFAAPWLSELMVRNSDNNQQYVDSLTLVTRSVSFALLLIPAMSMVRGYFQGHQDMAPTAISQVIEQIVRILFLLSGTMLVLFVLSDSNLVRPLAETLGGTGAVETTELNGLKVLAVTIATFSAFIGAIGSIVVLAMYWRRRKDIHRQTENPAGTPVRSMKSLLLELLSYSIPIVMVGLSTPLYQFVDQLTMVNTLLNSGKTVSEATSAFGFLTGNAHKIVLIPVSIAASVSMATIPLVTRSFTHGDMTKVRDQVNHIFQVSFFVTIPAVIGLVALSEPLFGTLFPRDREGWVYLLHYAPSAFFLAYYSVAAAILQGINRQYFTIFATAMGLLAKVALNVPFVYMLGGIGAGYATIAGYIVAIILMVWKIQRALHFPYKQLLRRTMLMFAMGAAMFIVVYGSLFVTLNDEPSWGNDIWATFVGFGLGLVVYGYLGWRSHLAGKLLGKRFQYRRKN</sequence>
<dbReference type="InterPro" id="IPR024923">
    <property type="entry name" value="PG_synth_SpoVB"/>
</dbReference>
<feature type="transmembrane region" description="Helical" evidence="6">
    <location>
        <begin position="99"/>
        <end position="118"/>
    </location>
</feature>
<feature type="transmembrane region" description="Helical" evidence="6">
    <location>
        <begin position="224"/>
        <end position="249"/>
    </location>
</feature>
<evidence type="ECO:0000313" key="8">
    <source>
        <dbReference type="Proteomes" id="UP000254060"/>
    </source>
</evidence>
<dbReference type="Proteomes" id="UP000254060">
    <property type="component" value="Unassembled WGS sequence"/>
</dbReference>
<feature type="transmembrane region" description="Helical" evidence="6">
    <location>
        <begin position="330"/>
        <end position="350"/>
    </location>
</feature>
<comment type="subcellular location">
    <subcellularLocation>
        <location evidence="1">Cell membrane</location>
        <topology evidence="1">Multi-pass membrane protein</topology>
    </subcellularLocation>
</comment>
<feature type="transmembrane region" description="Helical" evidence="6">
    <location>
        <begin position="371"/>
        <end position="395"/>
    </location>
</feature>
<proteinExistence type="predicted"/>
<evidence type="ECO:0000256" key="4">
    <source>
        <dbReference type="ARBA" id="ARBA00022989"/>
    </source>
</evidence>
<keyword evidence="5 6" id="KW-0472">Membrane</keyword>
<gene>
    <name evidence="7" type="primary">ytgP_2</name>
    <name evidence="7" type="ORF">NCTC13163_01035</name>
</gene>
<dbReference type="GO" id="GO:0051301">
    <property type="term" value="P:cell division"/>
    <property type="evidence" value="ECO:0007669"/>
    <property type="project" value="UniProtKB-KW"/>
</dbReference>
<feature type="transmembrane region" description="Helical" evidence="6">
    <location>
        <begin position="138"/>
        <end position="156"/>
    </location>
</feature>
<dbReference type="AlphaFoldDB" id="A0A377FS80"/>
<feature type="transmembrane region" description="Helical" evidence="6">
    <location>
        <begin position="57"/>
        <end position="78"/>
    </location>
</feature>
<keyword evidence="7" id="KW-0131">Cell cycle</keyword>
<accession>A0A377FS80</accession>
<dbReference type="CDD" id="cd13124">
    <property type="entry name" value="MATE_SpoVB_like"/>
    <property type="match status" value="1"/>
</dbReference>
<dbReference type="PIRSF" id="PIRSF038958">
    <property type="entry name" value="PG_synth_SpoVB"/>
    <property type="match status" value="1"/>
</dbReference>
<dbReference type="PANTHER" id="PTHR30250:SF21">
    <property type="entry name" value="LIPID II FLIPPASE MURJ"/>
    <property type="match status" value="1"/>
</dbReference>
<protein>
    <submittedName>
        <fullName evidence="7">Probable cell division protein ytgP</fullName>
    </submittedName>
</protein>
<feature type="transmembrane region" description="Helical" evidence="6">
    <location>
        <begin position="432"/>
        <end position="448"/>
    </location>
</feature>
<dbReference type="InterPro" id="IPR050833">
    <property type="entry name" value="Poly_Biosynth_Transport"/>
</dbReference>
<keyword evidence="4 6" id="KW-1133">Transmembrane helix</keyword>
<feature type="transmembrane region" description="Helical" evidence="6">
    <location>
        <begin position="401"/>
        <end position="425"/>
    </location>
</feature>
<name>A0A377FS80_9BACL</name>
<evidence type="ECO:0000256" key="2">
    <source>
        <dbReference type="ARBA" id="ARBA00022475"/>
    </source>
</evidence>
<keyword evidence="3 6" id="KW-0812">Transmembrane</keyword>
<organism evidence="7 8">
    <name type="scientific">Exiguobacterium aurantiacum</name>
    <dbReference type="NCBI Taxonomy" id="33987"/>
    <lineage>
        <taxon>Bacteria</taxon>
        <taxon>Bacillati</taxon>
        <taxon>Bacillota</taxon>
        <taxon>Bacilli</taxon>
        <taxon>Bacillales</taxon>
        <taxon>Bacillales Family XII. Incertae Sedis</taxon>
        <taxon>Exiguobacterium</taxon>
    </lineage>
</organism>
<evidence type="ECO:0000256" key="1">
    <source>
        <dbReference type="ARBA" id="ARBA00004651"/>
    </source>
</evidence>
<dbReference type="RefSeq" id="WP_029334678.1">
    <property type="nucleotide sequence ID" value="NZ_UGGP01000001.1"/>
</dbReference>
<dbReference type="EMBL" id="UGGP01000001">
    <property type="protein sequence ID" value="STO07681.1"/>
    <property type="molecule type" value="Genomic_DNA"/>
</dbReference>
<dbReference type="InterPro" id="IPR002797">
    <property type="entry name" value="Polysacc_synth"/>
</dbReference>
<feature type="transmembrane region" description="Helical" evidence="6">
    <location>
        <begin position="497"/>
        <end position="515"/>
    </location>
</feature>
<evidence type="ECO:0000256" key="6">
    <source>
        <dbReference type="SAM" id="Phobius"/>
    </source>
</evidence>
<keyword evidence="2" id="KW-1003">Cell membrane</keyword>
<evidence type="ECO:0000313" key="7">
    <source>
        <dbReference type="EMBL" id="STO07681.1"/>
    </source>
</evidence>